<protein>
    <submittedName>
        <fullName evidence="2">Uncharacterized protein</fullName>
    </submittedName>
</protein>
<keyword evidence="1" id="KW-1133">Transmembrane helix</keyword>
<dbReference type="Proteomes" id="UP000249842">
    <property type="component" value="Unassembled WGS sequence"/>
</dbReference>
<proteinExistence type="predicted"/>
<keyword evidence="1" id="KW-0812">Transmembrane</keyword>
<dbReference type="AlphaFoldDB" id="A0A328AUM9"/>
<dbReference type="OrthoDB" id="6166765at2"/>
<gene>
    <name evidence="2" type="ORF">DJ021_02285</name>
</gene>
<comment type="caution">
    <text evidence="2">The sequence shown here is derived from an EMBL/GenBank/DDBJ whole genome shotgun (WGS) entry which is preliminary data.</text>
</comment>
<evidence type="ECO:0000313" key="3">
    <source>
        <dbReference type="Proteomes" id="UP000249842"/>
    </source>
</evidence>
<name>A0A328AUM9_9CAUL</name>
<dbReference type="EMBL" id="QFYP01000001">
    <property type="protein sequence ID" value="RAK58710.1"/>
    <property type="molecule type" value="Genomic_DNA"/>
</dbReference>
<evidence type="ECO:0000313" key="2">
    <source>
        <dbReference type="EMBL" id="RAK58710.1"/>
    </source>
</evidence>
<keyword evidence="1" id="KW-0472">Membrane</keyword>
<feature type="transmembrane region" description="Helical" evidence="1">
    <location>
        <begin position="140"/>
        <end position="161"/>
    </location>
</feature>
<dbReference type="RefSeq" id="WP_111456003.1">
    <property type="nucleotide sequence ID" value="NZ_QFYP01000001.1"/>
</dbReference>
<feature type="transmembrane region" description="Helical" evidence="1">
    <location>
        <begin position="50"/>
        <end position="69"/>
    </location>
</feature>
<sequence length="167" mass="18147">MTWRDIPERTGRALENFARSPRIRIPRPNRPPIQLATDHVRAKPAITPQISMMIGMSAIGLGVWGTLFPNSVKRTLGVKASTPVIRALFGAREMWSGYSLAGDPTKAGVLWARVGGDIFDIAVLTALDNPANRKRRTARAALGFVMAVTALDIVTAARMSAVQRNCV</sequence>
<keyword evidence="3" id="KW-1185">Reference proteome</keyword>
<reference evidence="3" key="1">
    <citation type="submission" date="2018-05" db="EMBL/GenBank/DDBJ databases">
        <authorList>
            <person name="Li X."/>
        </authorList>
    </citation>
    <scope>NUCLEOTIDE SEQUENCE [LARGE SCALE GENOMIC DNA]</scope>
    <source>
        <strain evidence="3">HKS-05</strain>
    </source>
</reference>
<accession>A0A328AUM9</accession>
<evidence type="ECO:0000256" key="1">
    <source>
        <dbReference type="SAM" id="Phobius"/>
    </source>
</evidence>
<organism evidence="2 3">
    <name type="scientific">Phenylobacterium hankyongense</name>
    <dbReference type="NCBI Taxonomy" id="1813876"/>
    <lineage>
        <taxon>Bacteria</taxon>
        <taxon>Pseudomonadati</taxon>
        <taxon>Pseudomonadota</taxon>
        <taxon>Alphaproteobacteria</taxon>
        <taxon>Caulobacterales</taxon>
        <taxon>Caulobacteraceae</taxon>
        <taxon>Phenylobacterium</taxon>
    </lineage>
</organism>